<feature type="region of interest" description="Disordered" evidence="1">
    <location>
        <begin position="285"/>
        <end position="313"/>
    </location>
</feature>
<dbReference type="InterPro" id="IPR036053">
    <property type="entry name" value="PABP-dom"/>
</dbReference>
<feature type="compositionally biased region" description="Basic and acidic residues" evidence="1">
    <location>
        <begin position="287"/>
        <end position="302"/>
    </location>
</feature>
<feature type="region of interest" description="Disordered" evidence="1">
    <location>
        <begin position="336"/>
        <end position="372"/>
    </location>
</feature>
<proteinExistence type="predicted"/>
<organism evidence="3 4">
    <name type="scientific">Camelus dromedarius</name>
    <name type="common">Dromedary</name>
    <name type="synonym">Arabian camel</name>
    <dbReference type="NCBI Taxonomy" id="9838"/>
    <lineage>
        <taxon>Eukaryota</taxon>
        <taxon>Metazoa</taxon>
        <taxon>Chordata</taxon>
        <taxon>Craniata</taxon>
        <taxon>Vertebrata</taxon>
        <taxon>Euteleostomi</taxon>
        <taxon>Mammalia</taxon>
        <taxon>Eutheria</taxon>
        <taxon>Laurasiatheria</taxon>
        <taxon>Artiodactyla</taxon>
        <taxon>Tylopoda</taxon>
        <taxon>Camelidae</taxon>
        <taxon>Camelus</taxon>
    </lineage>
</organism>
<dbReference type="Proteomes" id="UP000299084">
    <property type="component" value="Unassembled WGS sequence"/>
</dbReference>
<dbReference type="Pfam" id="PF00658">
    <property type="entry name" value="MLLE"/>
    <property type="match status" value="1"/>
</dbReference>
<keyword evidence="4" id="KW-1185">Reference proteome</keyword>
<evidence type="ECO:0000259" key="2">
    <source>
        <dbReference type="SMART" id="SM00517"/>
    </source>
</evidence>
<dbReference type="AlphaFoldDB" id="A0A5N4DBW6"/>
<dbReference type="SMART" id="SM00517">
    <property type="entry name" value="PolyA"/>
    <property type="match status" value="1"/>
</dbReference>
<protein>
    <submittedName>
        <fullName evidence="3">Polyadenylate-binding protein 4</fullName>
    </submittedName>
</protein>
<accession>A0A5N4DBW6</accession>
<feature type="compositionally biased region" description="Basic and acidic residues" evidence="1">
    <location>
        <begin position="1"/>
        <end position="22"/>
    </location>
</feature>
<reference evidence="3 4" key="1">
    <citation type="journal article" date="2019" name="Mol. Ecol. Resour.">
        <title>Improving Illumina assemblies with Hi-C and long reads: an example with the North African dromedary.</title>
        <authorList>
            <person name="Elbers J.P."/>
            <person name="Rogers M.F."/>
            <person name="Perelman P.L."/>
            <person name="Proskuryakova A.A."/>
            <person name="Serdyukova N.A."/>
            <person name="Johnson W.E."/>
            <person name="Horin P."/>
            <person name="Corander J."/>
            <person name="Murphy D."/>
            <person name="Burger P.A."/>
        </authorList>
    </citation>
    <scope>NUCLEOTIDE SEQUENCE [LARGE SCALE GENOMIC DNA]</scope>
    <source>
        <strain evidence="3">Drom800</strain>
        <tissue evidence="3">Blood</tissue>
    </source>
</reference>
<evidence type="ECO:0000256" key="1">
    <source>
        <dbReference type="SAM" id="MobiDB-lite"/>
    </source>
</evidence>
<sequence length="868" mass="93978">MRGRAQLKDRRAELTHSAERAVRAGWGSPTREAGTKDRGGSVPGHRYLPGGHKAHRQLQPVVSRLTASQQGPSQAKALPSGRAGFVFAESLCLSPPLPKVTPVMPVSSARLPTPRGSSCCCQPAFVFSPSSASSAQSPPFLQCSSFINLLAPRLHLRIHFPGMSLRHIGSPECEVEGRSGTAGQKVTLHVIPAFTGLLTTWWRRETLNKYGTFNLVIGDRQETLRKRKAGMEFEIGDFVSGSRGPPTEETCKVTSQNEQGGAGWGTACPGRGSQAEKGNSLLKCHTKGGEVREPGPGRREVDQNQEPGQSEAQLTECRKAGIRLICGRGAFYTAARGPASSAGVSNAENGRPREQGGGPMEPGRFLEPGTTPLSTSVRVSLTRNPCNSYSSFNLQLKCGFPSFLNASGLLGSHWVPPWGFPATVVPVAVVSSLNWVARASGQATWEKMQHGDWRGSLEVGENEALQIWKRARTFVPHDPEGRDSKETDFHGAEFSIWKGSQHKAEHNQERGDATFSSRSQRATLLFPGKWTLRRSLGDECLRKGRRGSRSCRGKTPAKCSGDDPDIYALALISHWLWVAPGRAAAGKRSRKGLTVKVCLLAALQQLVLKVLHRRGNLELPIPCGVQAEPGRPLWKGSFMPCRDIQPSPAACWAVCSLMPRPPPHTALWPCLLWTQVLRPLHSRHPAHACLVDRPLPALASSDVAVSPALQSEPPLSATLAERRAGTLDEIQCLENLSLSPSRLCHPQWVSHFMSRSSNTFPSSCDTAQDAVHEQARAPTNSMLAVALAQEQKQMLGEHLIPVIQTQHSNLTGKMKGMLLERGDSELLCRLVVDGGCSAGSSCPERGCWEMGAVAALAFRQGKTDSKAK</sequence>
<dbReference type="InterPro" id="IPR002004">
    <property type="entry name" value="PABP_HYD_C"/>
</dbReference>
<dbReference type="GO" id="GO:0003723">
    <property type="term" value="F:RNA binding"/>
    <property type="evidence" value="ECO:0007669"/>
    <property type="project" value="InterPro"/>
</dbReference>
<feature type="compositionally biased region" description="Polar residues" evidence="1">
    <location>
        <begin position="304"/>
        <end position="313"/>
    </location>
</feature>
<dbReference type="Gene3D" id="1.10.1900.10">
    <property type="entry name" value="c-terminal domain of poly(a) binding protein"/>
    <property type="match status" value="1"/>
</dbReference>
<gene>
    <name evidence="3" type="ORF">Cadr_000014087</name>
</gene>
<comment type="caution">
    <text evidence="3">The sequence shown here is derived from an EMBL/GenBank/DDBJ whole genome shotgun (WGS) entry which is preliminary data.</text>
</comment>
<feature type="region of interest" description="Disordered" evidence="1">
    <location>
        <begin position="1"/>
        <end position="43"/>
    </location>
</feature>
<evidence type="ECO:0000313" key="4">
    <source>
        <dbReference type="Proteomes" id="UP000299084"/>
    </source>
</evidence>
<dbReference type="SUPFAM" id="SSF63570">
    <property type="entry name" value="PABC (PABP) domain"/>
    <property type="match status" value="1"/>
</dbReference>
<evidence type="ECO:0000313" key="3">
    <source>
        <dbReference type="EMBL" id="KAB1268653.1"/>
    </source>
</evidence>
<feature type="domain" description="PABC" evidence="2">
    <location>
        <begin position="787"/>
        <end position="859"/>
    </location>
</feature>
<name>A0A5N4DBW6_CAMDR</name>
<dbReference type="EMBL" id="JWIN03000013">
    <property type="protein sequence ID" value="KAB1268653.1"/>
    <property type="molecule type" value="Genomic_DNA"/>
</dbReference>